<protein>
    <recommendedName>
        <fullName evidence="1">RNase H type-1 domain-containing protein</fullName>
    </recommendedName>
</protein>
<comment type="caution">
    <text evidence="2">The sequence shown here is derived from an EMBL/GenBank/DDBJ whole genome shotgun (WGS) entry which is preliminary data.</text>
</comment>
<accession>A0A6D2KYL8</accession>
<feature type="domain" description="RNase H type-1" evidence="1">
    <location>
        <begin position="82"/>
        <end position="199"/>
    </location>
</feature>
<dbReference type="EMBL" id="CACVBM020001718">
    <property type="protein sequence ID" value="CAA7058412.1"/>
    <property type="molecule type" value="Genomic_DNA"/>
</dbReference>
<dbReference type="GO" id="GO:0004523">
    <property type="term" value="F:RNA-DNA hybrid ribonuclease activity"/>
    <property type="evidence" value="ECO:0007669"/>
    <property type="project" value="InterPro"/>
</dbReference>
<dbReference type="InterPro" id="IPR036397">
    <property type="entry name" value="RNaseH_sf"/>
</dbReference>
<keyword evidence="3" id="KW-1185">Reference proteome</keyword>
<organism evidence="2 3">
    <name type="scientific">Microthlaspi erraticum</name>
    <dbReference type="NCBI Taxonomy" id="1685480"/>
    <lineage>
        <taxon>Eukaryota</taxon>
        <taxon>Viridiplantae</taxon>
        <taxon>Streptophyta</taxon>
        <taxon>Embryophyta</taxon>
        <taxon>Tracheophyta</taxon>
        <taxon>Spermatophyta</taxon>
        <taxon>Magnoliopsida</taxon>
        <taxon>eudicotyledons</taxon>
        <taxon>Gunneridae</taxon>
        <taxon>Pentapetalae</taxon>
        <taxon>rosids</taxon>
        <taxon>malvids</taxon>
        <taxon>Brassicales</taxon>
        <taxon>Brassicaceae</taxon>
        <taxon>Coluteocarpeae</taxon>
        <taxon>Microthlaspi</taxon>
    </lineage>
</organism>
<dbReference type="PANTHER" id="PTHR47074:SF49">
    <property type="entry name" value="POLYNUCLEOTIDYL TRANSFERASE, RIBONUCLEASE H-LIKE SUPERFAMILY PROTEIN"/>
    <property type="match status" value="1"/>
</dbReference>
<dbReference type="InterPro" id="IPR012337">
    <property type="entry name" value="RNaseH-like_sf"/>
</dbReference>
<evidence type="ECO:0000313" key="2">
    <source>
        <dbReference type="EMBL" id="CAA7058412.1"/>
    </source>
</evidence>
<dbReference type="Pfam" id="PF13456">
    <property type="entry name" value="RVT_3"/>
    <property type="match status" value="1"/>
</dbReference>
<dbReference type="InterPro" id="IPR052929">
    <property type="entry name" value="RNase_H-like_EbsB-rel"/>
</dbReference>
<dbReference type="OrthoDB" id="1112675at2759"/>
<dbReference type="GO" id="GO:0003676">
    <property type="term" value="F:nucleic acid binding"/>
    <property type="evidence" value="ECO:0007669"/>
    <property type="project" value="InterPro"/>
</dbReference>
<dbReference type="Proteomes" id="UP000467841">
    <property type="component" value="Unassembled WGS sequence"/>
</dbReference>
<dbReference type="InterPro" id="IPR002156">
    <property type="entry name" value="RNaseH_domain"/>
</dbReference>
<dbReference type="AlphaFoldDB" id="A0A6D2KYL8"/>
<dbReference type="PANTHER" id="PTHR47074">
    <property type="entry name" value="BNAC02G40300D PROTEIN"/>
    <property type="match status" value="1"/>
</dbReference>
<proteinExistence type="predicted"/>
<dbReference type="CDD" id="cd06222">
    <property type="entry name" value="RNase_H_like"/>
    <property type="match status" value="1"/>
</dbReference>
<evidence type="ECO:0000313" key="3">
    <source>
        <dbReference type="Proteomes" id="UP000467841"/>
    </source>
</evidence>
<dbReference type="SUPFAM" id="SSF53098">
    <property type="entry name" value="Ribonuclease H-like"/>
    <property type="match status" value="1"/>
</dbReference>
<reference evidence="2" key="1">
    <citation type="submission" date="2020-01" db="EMBL/GenBank/DDBJ databases">
        <authorList>
            <person name="Mishra B."/>
        </authorList>
    </citation>
    <scope>NUCLEOTIDE SEQUENCE [LARGE SCALE GENOMIC DNA]</scope>
</reference>
<evidence type="ECO:0000259" key="1">
    <source>
        <dbReference type="Pfam" id="PF13456"/>
    </source>
</evidence>
<sequence>MKVSDQALELFPWIIWQIWKARNTKVFDDKDIDPIDTYQLAYAETQAWLAAQTLEEMTEEHTYTELGLSQEESLPVYPRCQTDASWGVDSPFMGTGFIIEKEEGDCIYGASSMHQVMSPLHAEFAALLWAMKVSLELGHTSLHFETDCLQLVSIIEEEEDWPSLASELDEFFFIRASYTCFTLSFIPRLLNVRADCLSKGARARDSICTHVDTSIPNWVAHQPLLFG</sequence>
<dbReference type="InterPro" id="IPR044730">
    <property type="entry name" value="RNase_H-like_dom_plant"/>
</dbReference>
<gene>
    <name evidence="2" type="ORF">MERR_LOCUS45648</name>
</gene>
<name>A0A6D2KYL8_9BRAS</name>
<dbReference type="Gene3D" id="3.30.420.10">
    <property type="entry name" value="Ribonuclease H-like superfamily/Ribonuclease H"/>
    <property type="match status" value="1"/>
</dbReference>